<evidence type="ECO:0000313" key="6">
    <source>
        <dbReference type="Proteomes" id="UP000290572"/>
    </source>
</evidence>
<organism evidence="5 6">
    <name type="scientific">Labeo rohita</name>
    <name type="common">Indian major carp</name>
    <name type="synonym">Cyprinus rohita</name>
    <dbReference type="NCBI Taxonomy" id="84645"/>
    <lineage>
        <taxon>Eukaryota</taxon>
        <taxon>Metazoa</taxon>
        <taxon>Chordata</taxon>
        <taxon>Craniata</taxon>
        <taxon>Vertebrata</taxon>
        <taxon>Euteleostomi</taxon>
        <taxon>Actinopterygii</taxon>
        <taxon>Neopterygii</taxon>
        <taxon>Teleostei</taxon>
        <taxon>Ostariophysi</taxon>
        <taxon>Cypriniformes</taxon>
        <taxon>Cyprinidae</taxon>
        <taxon>Labeoninae</taxon>
        <taxon>Labeonini</taxon>
        <taxon>Labeo</taxon>
    </lineage>
</organism>
<dbReference type="Gene3D" id="3.40.50.1820">
    <property type="entry name" value="alpha/beta hydrolase"/>
    <property type="match status" value="1"/>
</dbReference>
<dbReference type="InterPro" id="IPR029058">
    <property type="entry name" value="AB_hydrolase_fold"/>
</dbReference>
<evidence type="ECO:0000313" key="5">
    <source>
        <dbReference type="EMBL" id="RXN36986.1"/>
    </source>
</evidence>
<protein>
    <submittedName>
        <fullName evidence="5">Fatty acyl-hydrolase medium chain-like protein</fullName>
    </submittedName>
</protein>
<comment type="similarity">
    <text evidence="1">Belongs to the type-B carboxylesterase/lipase family.</text>
</comment>
<dbReference type="InterPro" id="IPR050309">
    <property type="entry name" value="Type-B_Carboxylest/Lipase"/>
</dbReference>
<dbReference type="SUPFAM" id="SSF53474">
    <property type="entry name" value="alpha/beta-Hydrolases"/>
    <property type="match status" value="1"/>
</dbReference>
<keyword evidence="7" id="KW-1267">Proteomics identification</keyword>
<feature type="domain" description="Carboxylesterase type B" evidence="3">
    <location>
        <begin position="195"/>
        <end position="352"/>
    </location>
</feature>
<feature type="compositionally biased region" description="Polar residues" evidence="2">
    <location>
        <begin position="83"/>
        <end position="102"/>
    </location>
</feature>
<dbReference type="EMBL" id="QBIY01006591">
    <property type="protein sequence ID" value="RXN36986.1"/>
    <property type="molecule type" value="Genomic_DNA"/>
</dbReference>
<dbReference type="GO" id="GO:0016787">
    <property type="term" value="F:hydrolase activity"/>
    <property type="evidence" value="ECO:0007669"/>
    <property type="project" value="UniProtKB-KW"/>
</dbReference>
<feature type="region of interest" description="Disordered" evidence="2">
    <location>
        <begin position="83"/>
        <end position="113"/>
    </location>
</feature>
<evidence type="ECO:0000313" key="4">
    <source>
        <dbReference type="EMBL" id="RXN20156.1"/>
    </source>
</evidence>
<accession>A0A498NZ49</accession>
<dbReference type="STRING" id="84645.A0A498NZ49"/>
<evidence type="ECO:0000259" key="3">
    <source>
        <dbReference type="Pfam" id="PF00135"/>
    </source>
</evidence>
<keyword evidence="5" id="KW-0378">Hydrolase</keyword>
<dbReference type="AlphaFoldDB" id="A0A498NZ49"/>
<keyword evidence="6" id="KW-1185">Reference proteome</keyword>
<evidence type="ECO:0000256" key="2">
    <source>
        <dbReference type="SAM" id="MobiDB-lite"/>
    </source>
</evidence>
<dbReference type="Pfam" id="PF00135">
    <property type="entry name" value="COesterase"/>
    <property type="match status" value="1"/>
</dbReference>
<proteinExistence type="evidence at protein level"/>
<dbReference type="InterPro" id="IPR002018">
    <property type="entry name" value="CarbesteraseB"/>
</dbReference>
<name>A0A498NZ49_LABRO</name>
<evidence type="ECO:0000256" key="1">
    <source>
        <dbReference type="ARBA" id="ARBA00005964"/>
    </source>
</evidence>
<dbReference type="EMBL" id="QBIY01012649">
    <property type="protein sequence ID" value="RXN20156.1"/>
    <property type="molecule type" value="Genomic_DNA"/>
</dbReference>
<dbReference type="Proteomes" id="UP000290572">
    <property type="component" value="Unassembled WGS sequence"/>
</dbReference>
<reference evidence="5 6" key="1">
    <citation type="submission" date="2018-03" db="EMBL/GenBank/DDBJ databases">
        <title>Draft genome sequence of Rohu Carp (Labeo rohita).</title>
        <authorList>
            <person name="Das P."/>
            <person name="Kushwaha B."/>
            <person name="Joshi C.G."/>
            <person name="Kumar D."/>
            <person name="Nagpure N.S."/>
            <person name="Sahoo L."/>
            <person name="Das S.P."/>
            <person name="Bit A."/>
            <person name="Patnaik S."/>
            <person name="Meher P.K."/>
            <person name="Jayasankar P."/>
            <person name="Koringa P.G."/>
            <person name="Patel N.V."/>
            <person name="Hinsu A.T."/>
            <person name="Kumar R."/>
            <person name="Pandey M."/>
            <person name="Agarwal S."/>
            <person name="Srivastava S."/>
            <person name="Singh M."/>
            <person name="Iquebal M.A."/>
            <person name="Jaiswal S."/>
            <person name="Angadi U.B."/>
            <person name="Kumar N."/>
            <person name="Raza M."/>
            <person name="Shah T.M."/>
            <person name="Rai A."/>
            <person name="Jena J.K."/>
        </authorList>
    </citation>
    <scope>NUCLEOTIDE SEQUENCE [LARGE SCALE GENOMIC DNA]</scope>
    <source>
        <strain evidence="5">DASCIFA01</strain>
        <tissue evidence="5">Testis</tissue>
    </source>
</reference>
<feature type="region of interest" description="Disordered" evidence="2">
    <location>
        <begin position="1"/>
        <end position="31"/>
    </location>
</feature>
<feature type="compositionally biased region" description="Polar residues" evidence="2">
    <location>
        <begin position="1"/>
        <end position="20"/>
    </location>
</feature>
<evidence type="ECO:0007829" key="7">
    <source>
        <dbReference type="PeptideAtlas" id="A0A498NZ49"/>
    </source>
</evidence>
<sequence>MVLKTSTVGQTSTRAEQTGRNIPMVEKKTTKLELKTPTAEQKTNRMELKTSKVEQMTTTAEQRGPKAPSVELKTTRVEQAELKTSTTEQKTTKVEQMTTTAEQRGPKTPRVKQAELMTTSAKSKIPSADLAELDTTMADQSKTESYSTESLAVDSYFLPKHVEEIVKNQEFSKVPLITGITNDEFGFLLAAPRDRWIVDLVAKEYLGDTSDPIQIRDIYREMMGDVMFNIPAVQMAKYHRGAPVYLYEFQHPPSMVKGKRPSFVGVDHTDELFFIQGTCFAKAHLKATAPFTKKEEELCRTVMAYWGNFARTGSPNGPGLTHWPEYEDETEYLGIGLKQKAGKNLKGKHYTFMTKTLPDLIRQGREKREHSEL</sequence>
<gene>
    <name evidence="5" type="ORF">ROHU_014030</name>
    <name evidence="4" type="ORF">ROHU_025194</name>
</gene>
<dbReference type="PANTHER" id="PTHR11559">
    <property type="entry name" value="CARBOXYLESTERASE"/>
    <property type="match status" value="1"/>
</dbReference>
<comment type="caution">
    <text evidence="5">The sequence shown here is derived from an EMBL/GenBank/DDBJ whole genome shotgun (WGS) entry which is preliminary data.</text>
</comment>